<dbReference type="EMBL" id="LAZR01008903">
    <property type="protein sequence ID" value="KKM75859.1"/>
    <property type="molecule type" value="Genomic_DNA"/>
</dbReference>
<accession>A0A0F9K1F1</accession>
<reference evidence="1" key="1">
    <citation type="journal article" date="2015" name="Nature">
        <title>Complex archaea that bridge the gap between prokaryotes and eukaryotes.</title>
        <authorList>
            <person name="Spang A."/>
            <person name="Saw J.H."/>
            <person name="Jorgensen S.L."/>
            <person name="Zaremba-Niedzwiedzka K."/>
            <person name="Martijn J."/>
            <person name="Lind A.E."/>
            <person name="van Eijk R."/>
            <person name="Schleper C."/>
            <person name="Guy L."/>
            <person name="Ettema T.J."/>
        </authorList>
    </citation>
    <scope>NUCLEOTIDE SEQUENCE</scope>
</reference>
<gene>
    <name evidence="1" type="ORF">LCGC14_1385970</name>
</gene>
<dbReference type="AlphaFoldDB" id="A0A0F9K1F1"/>
<name>A0A0F9K1F1_9ZZZZ</name>
<protein>
    <submittedName>
        <fullName evidence="1">Uncharacterized protein</fullName>
    </submittedName>
</protein>
<proteinExistence type="predicted"/>
<sequence>MSNTKSSGVIIEYRVLGGVHIGTILQTLEGKFGRRHLYVVSREESYGQDIVHASDIIKVLPSSSEP</sequence>
<comment type="caution">
    <text evidence="1">The sequence shown here is derived from an EMBL/GenBank/DDBJ whole genome shotgun (WGS) entry which is preliminary data.</text>
</comment>
<evidence type="ECO:0000313" key="1">
    <source>
        <dbReference type="EMBL" id="KKM75859.1"/>
    </source>
</evidence>
<organism evidence="1">
    <name type="scientific">marine sediment metagenome</name>
    <dbReference type="NCBI Taxonomy" id="412755"/>
    <lineage>
        <taxon>unclassified sequences</taxon>
        <taxon>metagenomes</taxon>
        <taxon>ecological metagenomes</taxon>
    </lineage>
</organism>